<dbReference type="InterPro" id="IPR003791">
    <property type="entry name" value="UPF0178"/>
</dbReference>
<sequence>MTYQPSIFIDGDACPVKEECIACAREFSVPVTIVASIKNQSHHNLEAKWVYVDWDKEAADLYIMNAARKGDIAVTNDIGLAAALLGKGVCVISSKGIIYNEESIDSLLFMRHVAAKKRRNGIYGKGPKAFTAADRKKFHEELTRILSNFEGNKELVSNYRLSPKENGVIE</sequence>
<dbReference type="RefSeq" id="WP_190997133.1">
    <property type="nucleotide sequence ID" value="NZ_JACXSI010000008.1"/>
</dbReference>
<reference evidence="3" key="1">
    <citation type="submission" date="2020-09" db="EMBL/GenBank/DDBJ databases">
        <title>Bacillus faecalis sp. nov., a moderately halophilic bacterium isolated from cow faeces.</title>
        <authorList>
            <person name="Jiang L."/>
            <person name="Lee J."/>
        </authorList>
    </citation>
    <scope>NUCLEOTIDE SEQUENCE</scope>
    <source>
        <strain evidence="3">AGMB 02131</strain>
    </source>
</reference>
<dbReference type="NCBIfam" id="NF001095">
    <property type="entry name" value="PRK00124.1"/>
    <property type="match status" value="1"/>
</dbReference>
<protein>
    <recommendedName>
        <fullName evidence="2">UPF0178 protein IEO70_04335</fullName>
    </recommendedName>
</protein>
<evidence type="ECO:0000313" key="4">
    <source>
        <dbReference type="Proteomes" id="UP000602076"/>
    </source>
</evidence>
<evidence type="ECO:0000313" key="3">
    <source>
        <dbReference type="EMBL" id="MBD3107586.1"/>
    </source>
</evidence>
<dbReference type="HAMAP" id="MF_00489">
    <property type="entry name" value="UPF0178"/>
    <property type="match status" value="1"/>
</dbReference>
<dbReference type="PANTHER" id="PTHR35146:SF1">
    <property type="entry name" value="UPF0178 PROTEIN YAII"/>
    <property type="match status" value="1"/>
</dbReference>
<organism evidence="3 4">
    <name type="scientific">Peribacillus faecalis</name>
    <dbReference type="NCBI Taxonomy" id="2772559"/>
    <lineage>
        <taxon>Bacteria</taxon>
        <taxon>Bacillati</taxon>
        <taxon>Bacillota</taxon>
        <taxon>Bacilli</taxon>
        <taxon>Bacillales</taxon>
        <taxon>Bacillaceae</taxon>
        <taxon>Peribacillus</taxon>
    </lineage>
</organism>
<proteinExistence type="inferred from homology"/>
<dbReference type="Pfam" id="PF02639">
    <property type="entry name" value="DUF188"/>
    <property type="match status" value="1"/>
</dbReference>
<comment type="similarity">
    <text evidence="1 2">Belongs to the UPF0178 family.</text>
</comment>
<comment type="caution">
    <text evidence="3">The sequence shown here is derived from an EMBL/GenBank/DDBJ whole genome shotgun (WGS) entry which is preliminary data.</text>
</comment>
<evidence type="ECO:0000256" key="2">
    <source>
        <dbReference type="HAMAP-Rule" id="MF_00489"/>
    </source>
</evidence>
<keyword evidence="4" id="KW-1185">Reference proteome</keyword>
<gene>
    <name evidence="3" type="ORF">IEO70_04335</name>
</gene>
<dbReference type="EMBL" id="JACXSI010000008">
    <property type="protein sequence ID" value="MBD3107586.1"/>
    <property type="molecule type" value="Genomic_DNA"/>
</dbReference>
<dbReference type="AlphaFoldDB" id="A0A927HAL8"/>
<dbReference type="PANTHER" id="PTHR35146">
    <property type="entry name" value="UPF0178 PROTEIN YAII"/>
    <property type="match status" value="1"/>
</dbReference>
<dbReference type="Proteomes" id="UP000602076">
    <property type="component" value="Unassembled WGS sequence"/>
</dbReference>
<accession>A0A927HAL8</accession>
<name>A0A927HAL8_9BACI</name>
<evidence type="ECO:0000256" key="1">
    <source>
        <dbReference type="ARBA" id="ARBA00008522"/>
    </source>
</evidence>